<protein>
    <submittedName>
        <fullName evidence="1">Uncharacterized protein</fullName>
    </submittedName>
</protein>
<organism evidence="1">
    <name type="scientific">bioreactor metagenome</name>
    <dbReference type="NCBI Taxonomy" id="1076179"/>
    <lineage>
        <taxon>unclassified sequences</taxon>
        <taxon>metagenomes</taxon>
        <taxon>ecological metagenomes</taxon>
    </lineage>
</organism>
<proteinExistence type="predicted"/>
<sequence length="199" mass="22576">MDERAHLFGGQVEELHRLYTFYTLIHQSGAVDRYLRPHLPDGVVERRLRRHPFHLFRAVISERAAGGGQPDTRELIFRSVAQTLPEGAVLAVHGAKLIGPFYQRHHPRAGDDDALLVCERDVYAARKGLLQGLYCRDARRSEYGVVHGGFFDHRRKPLFAGKAEESLLAPVFIFRFGQAEYPGVVLSAELRQLLRVAPR</sequence>
<dbReference type="AlphaFoldDB" id="A0A645FMR5"/>
<comment type="caution">
    <text evidence="1">The sequence shown here is derived from an EMBL/GenBank/DDBJ whole genome shotgun (WGS) entry which is preliminary data.</text>
</comment>
<evidence type="ECO:0000313" key="1">
    <source>
        <dbReference type="EMBL" id="MPN13493.1"/>
    </source>
</evidence>
<name>A0A645FMR5_9ZZZZ</name>
<accession>A0A645FMR5</accession>
<gene>
    <name evidence="1" type="ORF">SDC9_160814</name>
</gene>
<dbReference type="EMBL" id="VSSQ01059987">
    <property type="protein sequence ID" value="MPN13493.1"/>
    <property type="molecule type" value="Genomic_DNA"/>
</dbReference>
<reference evidence="1" key="1">
    <citation type="submission" date="2019-08" db="EMBL/GenBank/DDBJ databases">
        <authorList>
            <person name="Kucharzyk K."/>
            <person name="Murdoch R.W."/>
            <person name="Higgins S."/>
            <person name="Loffler F."/>
        </authorList>
    </citation>
    <scope>NUCLEOTIDE SEQUENCE</scope>
</reference>